<accession>A0A1C3H1U4</accession>
<sequence length="135" mass="14879">MKTYLKTLLLTTLAAISSLAWSAEQSPEAVAKVFFAEFINGDAAKAAQYIYVPEEKTQGLKTEDIQKALIEVVIFEQAKMKEVDAKVTLGKVTYTNKDKTEATIKGTLKSEASDKPQDVDIPLIKTKDGWKVVLP</sequence>
<dbReference type="Proteomes" id="UP000190837">
    <property type="component" value="Unassembled WGS sequence"/>
</dbReference>
<keyword evidence="1" id="KW-0732">Signal</keyword>
<dbReference type="AlphaFoldDB" id="A0A1C3H1U4"/>
<feature type="signal peptide" evidence="1">
    <location>
        <begin position="1"/>
        <end position="22"/>
    </location>
</feature>
<gene>
    <name evidence="2" type="ORF">CHUV0807_0104</name>
</gene>
<evidence type="ECO:0000313" key="2">
    <source>
        <dbReference type="EMBL" id="SAM57004.1"/>
    </source>
</evidence>
<reference evidence="3" key="1">
    <citation type="submission" date="2016-04" db="EMBL/GenBank/DDBJ databases">
        <authorList>
            <person name="Tagini F."/>
        </authorList>
    </citation>
    <scope>NUCLEOTIDE SEQUENCE [LARGE SCALE GENOMIC DNA]</scope>
    <source>
        <strain evidence="3">CHUV0807</strain>
    </source>
</reference>
<name>A0A1C3H1U4_9GAMM</name>
<dbReference type="EMBL" id="FKLO01000011">
    <property type="protein sequence ID" value="SAM57004.1"/>
    <property type="molecule type" value="Genomic_DNA"/>
</dbReference>
<proteinExistence type="predicted"/>
<dbReference type="Gene3D" id="3.10.450.50">
    <property type="match status" value="1"/>
</dbReference>
<evidence type="ECO:0000256" key="1">
    <source>
        <dbReference type="SAM" id="SignalP"/>
    </source>
</evidence>
<protein>
    <submittedName>
        <fullName evidence="2">Uncharacterized protein</fullName>
    </submittedName>
</protein>
<evidence type="ECO:0000313" key="3">
    <source>
        <dbReference type="Proteomes" id="UP000190837"/>
    </source>
</evidence>
<organism evidence="2 3">
    <name type="scientific">Cardiobacterium hominis</name>
    <dbReference type="NCBI Taxonomy" id="2718"/>
    <lineage>
        <taxon>Bacteria</taxon>
        <taxon>Pseudomonadati</taxon>
        <taxon>Pseudomonadota</taxon>
        <taxon>Gammaproteobacteria</taxon>
        <taxon>Cardiobacteriales</taxon>
        <taxon>Cardiobacteriaceae</taxon>
        <taxon>Cardiobacterium</taxon>
    </lineage>
</organism>
<dbReference type="RefSeq" id="WP_079538761.1">
    <property type="nucleotide sequence ID" value="NZ_FKLO01000011.1"/>
</dbReference>
<feature type="chain" id="PRO_5008674819" evidence="1">
    <location>
        <begin position="23"/>
        <end position="135"/>
    </location>
</feature>